<gene>
    <name evidence="1" type="ORF">SN811_01270</name>
</gene>
<name>A0A6F9Y2F1_9LACO</name>
<proteinExistence type="predicted"/>
<sequence>MDGKAEEKARQELIDNLTTMLNSLWVADCDTKQVRDNFEYQLKELQSSNALKDIPYPKDFITAMKCVKEAYEDIRFAAAVVSEFITELEIALNKNSSKS</sequence>
<reference evidence="1" key="1">
    <citation type="submission" date="2019-10" db="EMBL/GenBank/DDBJ databases">
        <title>Lactobacillus agilis SN811 Whole Genome Sequencing Project.</title>
        <authorList>
            <person name="Suzuki S."/>
            <person name="Endo A."/>
            <person name="Maeno S."/>
            <person name="Shiwa Y."/>
            <person name="Matsutani M."/>
            <person name="Kajikawa A."/>
        </authorList>
    </citation>
    <scope>NUCLEOTIDE SEQUENCE</scope>
    <source>
        <strain evidence="1">SN811</strain>
    </source>
</reference>
<dbReference type="EMBL" id="BLAP01000013">
    <property type="protein sequence ID" value="GET11627.1"/>
    <property type="molecule type" value="Genomic_DNA"/>
</dbReference>
<dbReference type="Proteomes" id="UP000494160">
    <property type="component" value="Unassembled WGS sequence"/>
</dbReference>
<comment type="caution">
    <text evidence="1">The sequence shown here is derived from an EMBL/GenBank/DDBJ whole genome shotgun (WGS) entry which is preliminary data.</text>
</comment>
<dbReference type="RefSeq" id="WP_172576750.1">
    <property type="nucleotide sequence ID" value="NZ_BLAP01000013.1"/>
</dbReference>
<organism evidence="1">
    <name type="scientific">Ligilactobacillus agilis</name>
    <dbReference type="NCBI Taxonomy" id="1601"/>
    <lineage>
        <taxon>Bacteria</taxon>
        <taxon>Bacillati</taxon>
        <taxon>Bacillota</taxon>
        <taxon>Bacilli</taxon>
        <taxon>Lactobacillales</taxon>
        <taxon>Lactobacillaceae</taxon>
        <taxon>Ligilactobacillus</taxon>
    </lineage>
</organism>
<evidence type="ECO:0000313" key="1">
    <source>
        <dbReference type="EMBL" id="GET11627.1"/>
    </source>
</evidence>
<protein>
    <submittedName>
        <fullName evidence="1">Uncharacterized protein</fullName>
    </submittedName>
</protein>
<accession>A0A6F9Y2F1</accession>
<dbReference type="AlphaFoldDB" id="A0A6F9Y2F1"/>